<dbReference type="PANTHER" id="PTHR24321">
    <property type="entry name" value="DEHYDROGENASES, SHORT CHAIN"/>
    <property type="match status" value="1"/>
</dbReference>
<dbReference type="Pfam" id="PF13561">
    <property type="entry name" value="adh_short_C2"/>
    <property type="match status" value="1"/>
</dbReference>
<name>A0A089ZWQ2_9ZZZZ</name>
<dbReference type="InterPro" id="IPR020904">
    <property type="entry name" value="Sc_DH/Rdtase_CS"/>
</dbReference>
<dbReference type="NCBIfam" id="NF009466">
    <property type="entry name" value="PRK12826.1-2"/>
    <property type="match status" value="1"/>
</dbReference>
<evidence type="ECO:0000313" key="3">
    <source>
        <dbReference type="EMBL" id="BAP47478.1"/>
    </source>
</evidence>
<accession>A0A089ZWQ2</accession>
<comment type="similarity">
    <text evidence="1">Belongs to the short-chain dehydrogenases/reductases (SDR) family.</text>
</comment>
<evidence type="ECO:0000256" key="2">
    <source>
        <dbReference type="ARBA" id="ARBA00023002"/>
    </source>
</evidence>
<dbReference type="InterPro" id="IPR036291">
    <property type="entry name" value="NAD(P)-bd_dom_sf"/>
</dbReference>
<dbReference type="Gene3D" id="3.40.50.720">
    <property type="entry name" value="NAD(P)-binding Rossmann-like Domain"/>
    <property type="match status" value="1"/>
</dbReference>
<dbReference type="CDD" id="cd05233">
    <property type="entry name" value="SDR_c"/>
    <property type="match status" value="1"/>
</dbReference>
<dbReference type="PRINTS" id="PR00080">
    <property type="entry name" value="SDRFAMILY"/>
</dbReference>
<dbReference type="AlphaFoldDB" id="A0A089ZWQ2"/>
<reference evidence="3" key="1">
    <citation type="journal article" date="2014" name="Appl. Environ. Microbiol.">
        <title>Efficient PCR-Based Amplification of Diverse Alcohol Dehydrogenase Genes from Metagenomes for Improving Biocatalysis: Screening of Gene-Specific Amplicons from Metagenomes.</title>
        <authorList>
            <person name="Itoh N."/>
            <person name="Kariya S."/>
            <person name="Kurokawa J."/>
        </authorList>
    </citation>
    <scope>NUCLEOTIDE SEQUENCE</scope>
</reference>
<organism evidence="3">
    <name type="scientific">uncultured organism</name>
    <dbReference type="NCBI Taxonomy" id="155900"/>
    <lineage>
        <taxon>unclassified sequences</taxon>
        <taxon>environmental samples</taxon>
    </lineage>
</organism>
<dbReference type="FunFam" id="3.40.50.720:FF:000084">
    <property type="entry name" value="Short-chain dehydrogenase reductase"/>
    <property type="match status" value="1"/>
</dbReference>
<dbReference type="NCBIfam" id="NF004818">
    <property type="entry name" value="PRK06172.1"/>
    <property type="match status" value="1"/>
</dbReference>
<dbReference type="PROSITE" id="PS00061">
    <property type="entry name" value="ADH_SHORT"/>
    <property type="match status" value="1"/>
</dbReference>
<proteinExistence type="inferred from homology"/>
<dbReference type="PRINTS" id="PR00081">
    <property type="entry name" value="GDHRDH"/>
</dbReference>
<protein>
    <submittedName>
        <fullName evidence="3">Short-chain alcohol dehydrogenase</fullName>
    </submittedName>
</protein>
<dbReference type="EMBL" id="AB916622">
    <property type="protein sequence ID" value="BAP47478.1"/>
    <property type="molecule type" value="Genomic_DNA"/>
</dbReference>
<sequence length="257" mass="27104">MAQYDVADRSAIVTGGAAGIGRATALAFARAGAKVLVADVNAAGGEETVRLIRESGGTAEFMRVDVTKDEQVAAMVKRAVDLWGGLDYAFNNAGIEGALAPTHEYPEEAWQRVIDINLTGVWRCMRYEIPEMLKRGGGAIVNCASILGLVGFANAPAYTAAKHGVVGLTKAAAQEYAQMGLRVNAICPGFIETPMVMERGVQLGKDKAAYAQVAALHPMNRLGKPEEIANAVLWLCSPEASFVTGYPLAVDGGYTAQ</sequence>
<dbReference type="GO" id="GO:0016491">
    <property type="term" value="F:oxidoreductase activity"/>
    <property type="evidence" value="ECO:0007669"/>
    <property type="project" value="UniProtKB-KW"/>
</dbReference>
<dbReference type="SUPFAM" id="SSF51735">
    <property type="entry name" value="NAD(P)-binding Rossmann-fold domains"/>
    <property type="match status" value="1"/>
</dbReference>
<dbReference type="PANTHER" id="PTHR24321:SF8">
    <property type="entry name" value="ESTRADIOL 17-BETA-DEHYDROGENASE 8-RELATED"/>
    <property type="match status" value="1"/>
</dbReference>
<keyword evidence="2" id="KW-0560">Oxidoreductase</keyword>
<dbReference type="NCBIfam" id="NF005559">
    <property type="entry name" value="PRK07231.1"/>
    <property type="match status" value="1"/>
</dbReference>
<dbReference type="InterPro" id="IPR002347">
    <property type="entry name" value="SDR_fam"/>
</dbReference>
<evidence type="ECO:0000256" key="1">
    <source>
        <dbReference type="ARBA" id="ARBA00006484"/>
    </source>
</evidence>